<feature type="compositionally biased region" description="Polar residues" evidence="1">
    <location>
        <begin position="67"/>
        <end position="80"/>
    </location>
</feature>
<organism evidence="2 3">
    <name type="scientific">Catenaria anguillulae PL171</name>
    <dbReference type="NCBI Taxonomy" id="765915"/>
    <lineage>
        <taxon>Eukaryota</taxon>
        <taxon>Fungi</taxon>
        <taxon>Fungi incertae sedis</taxon>
        <taxon>Blastocladiomycota</taxon>
        <taxon>Blastocladiomycetes</taxon>
        <taxon>Blastocladiales</taxon>
        <taxon>Catenariaceae</taxon>
        <taxon>Catenaria</taxon>
    </lineage>
</organism>
<feature type="compositionally biased region" description="Low complexity" evidence="1">
    <location>
        <begin position="167"/>
        <end position="177"/>
    </location>
</feature>
<comment type="caution">
    <text evidence="2">The sequence shown here is derived from an EMBL/GenBank/DDBJ whole genome shotgun (WGS) entry which is preliminary data.</text>
</comment>
<feature type="compositionally biased region" description="Acidic residues" evidence="1">
    <location>
        <begin position="472"/>
        <end position="483"/>
    </location>
</feature>
<feature type="compositionally biased region" description="Low complexity" evidence="1">
    <location>
        <begin position="763"/>
        <end position="780"/>
    </location>
</feature>
<feature type="compositionally biased region" description="Pro residues" evidence="1">
    <location>
        <begin position="206"/>
        <end position="216"/>
    </location>
</feature>
<feature type="region of interest" description="Disordered" evidence="1">
    <location>
        <begin position="1"/>
        <end position="35"/>
    </location>
</feature>
<feature type="compositionally biased region" description="Low complexity" evidence="1">
    <location>
        <begin position="20"/>
        <end position="32"/>
    </location>
</feature>
<dbReference type="EMBL" id="MCFL01000005">
    <property type="protein sequence ID" value="ORZ39653.1"/>
    <property type="molecule type" value="Genomic_DNA"/>
</dbReference>
<sequence length="844" mass="88897">MSAAMLFSHPPPSSGNGNGLLQLHESSQSQSLTDRVALDLNRLRSKPERPSTIRVKRSALQPAENADIQQNPSSQLSSRQLADQRLEQALGGQFDYIGARSMLHRLARSQPTSVSAQTSHGADGGTLSESIMTRVRSLAASTTQNASLALSERAAQEAARRRSRIKPAANAPASARAKPPPIPLSDLPPSMIPVPRPPITHFAPQPGGPPSSPTPTPTTATAPRRFDRERERERDKSPLPAASSVAADSRAASARATHGCGRSPSHRPRSPMRRQSKPTSTPANPAPMTGSVRPSARSARTTSVALQTYLASNPPIDPRPIIVSPPVIHQKSMGVQAHEEPTHDVKDSWTMTIRPRVASQTMGDREKGRTVALDTRDLARHVNCAVQTDAPMQWIETQVLLRLVAEEMVDQVAADMVAELAQDVVARWPVAAATQADVTPPRITTPDVSAVLAGVDLGVQTSFGSLPTINELGEEEQDEEEDVEVDLYFDQATQASIHPILSDASAQVTPLPSSPTPSSSTIEEPTPIARLLTVPPATPQEEPSYHSIGVQRTHTPTPPPPALPATPSPPAPRVPTPGTSLPPPSSIHPSSPRTCSPGLVPEPSATTIHTCSASMSMSMDVSEGEVVTGLYSDGELLSGILAPSAIPGMQHVSADTTAAGELGEGHLVAYRHGHELDKAVEWVREQELGRRKRRAVQRMRLRGLGQRMSLEHSVAASLETSGISLDDGEAAGAGGGASMWSVGEEMGRADLSMGEVVGTVIESGSSDGSGSDDSGSQSRSDSGDGESTPNTQTRSEGELQGESFATSGQYTDGSGESTSDGPCPPGDVGPAIRRPAPFLSAAQV</sequence>
<dbReference type="AlphaFoldDB" id="A0A1Y2I0Z3"/>
<evidence type="ECO:0000313" key="3">
    <source>
        <dbReference type="Proteomes" id="UP000193411"/>
    </source>
</evidence>
<feature type="region of interest" description="Disordered" evidence="1">
    <location>
        <begin position="143"/>
        <end position="300"/>
    </location>
</feature>
<evidence type="ECO:0000256" key="1">
    <source>
        <dbReference type="SAM" id="MobiDB-lite"/>
    </source>
</evidence>
<dbReference type="Proteomes" id="UP000193411">
    <property type="component" value="Unassembled WGS sequence"/>
</dbReference>
<feature type="region of interest" description="Disordered" evidence="1">
    <location>
        <begin position="761"/>
        <end position="844"/>
    </location>
</feature>
<accession>A0A1Y2I0Z3</accession>
<feature type="region of interest" description="Disordered" evidence="1">
    <location>
        <begin position="59"/>
        <end position="80"/>
    </location>
</feature>
<proteinExistence type="predicted"/>
<feature type="compositionally biased region" description="Polar residues" evidence="1">
    <location>
        <begin position="803"/>
        <end position="820"/>
    </location>
</feature>
<keyword evidence="3" id="KW-1185">Reference proteome</keyword>
<feature type="compositionally biased region" description="Basic and acidic residues" evidence="1">
    <location>
        <begin position="224"/>
        <end position="237"/>
    </location>
</feature>
<feature type="compositionally biased region" description="Low complexity" evidence="1">
    <location>
        <begin position="241"/>
        <end position="256"/>
    </location>
</feature>
<name>A0A1Y2I0Z3_9FUNG</name>
<feature type="region of interest" description="Disordered" evidence="1">
    <location>
        <begin position="464"/>
        <end position="483"/>
    </location>
</feature>
<feature type="region of interest" description="Disordered" evidence="1">
    <location>
        <begin position="536"/>
        <end position="596"/>
    </location>
</feature>
<evidence type="ECO:0000313" key="2">
    <source>
        <dbReference type="EMBL" id="ORZ39653.1"/>
    </source>
</evidence>
<feature type="compositionally biased region" description="Basic residues" evidence="1">
    <location>
        <begin position="264"/>
        <end position="276"/>
    </location>
</feature>
<protein>
    <submittedName>
        <fullName evidence="2">Uncharacterized protein</fullName>
    </submittedName>
</protein>
<gene>
    <name evidence="2" type="ORF">BCR44DRAFT_1496548</name>
</gene>
<dbReference type="OrthoDB" id="5600597at2759"/>
<feature type="compositionally biased region" description="Pro residues" evidence="1">
    <location>
        <begin position="556"/>
        <end position="586"/>
    </location>
</feature>
<reference evidence="2 3" key="1">
    <citation type="submission" date="2016-07" db="EMBL/GenBank/DDBJ databases">
        <title>Pervasive Adenine N6-methylation of Active Genes in Fungi.</title>
        <authorList>
            <consortium name="DOE Joint Genome Institute"/>
            <person name="Mondo S.J."/>
            <person name="Dannebaum R.O."/>
            <person name="Kuo R.C."/>
            <person name="Labutti K."/>
            <person name="Haridas S."/>
            <person name="Kuo A."/>
            <person name="Salamov A."/>
            <person name="Ahrendt S.R."/>
            <person name="Lipzen A."/>
            <person name="Sullivan W."/>
            <person name="Andreopoulos W.B."/>
            <person name="Clum A."/>
            <person name="Lindquist E."/>
            <person name="Daum C."/>
            <person name="Ramamoorthy G.K."/>
            <person name="Gryganskyi A."/>
            <person name="Culley D."/>
            <person name="Magnuson J.K."/>
            <person name="James T.Y."/>
            <person name="O'Malley M.A."/>
            <person name="Stajich J.E."/>
            <person name="Spatafora J.W."/>
            <person name="Visel A."/>
            <person name="Grigoriev I.V."/>
        </authorList>
    </citation>
    <scope>NUCLEOTIDE SEQUENCE [LARGE SCALE GENOMIC DNA]</scope>
    <source>
        <strain evidence="2 3">PL171</strain>
    </source>
</reference>